<keyword evidence="7" id="KW-0131">Cell cycle</keyword>
<dbReference type="GO" id="GO:0003677">
    <property type="term" value="F:DNA binding"/>
    <property type="evidence" value="ECO:0007669"/>
    <property type="project" value="InterPro"/>
</dbReference>
<dbReference type="GO" id="GO:0005524">
    <property type="term" value="F:ATP binding"/>
    <property type="evidence" value="ECO:0007669"/>
    <property type="project" value="UniProtKB-UniRule"/>
</dbReference>
<dbReference type="AlphaFoldDB" id="A0A372LQ56"/>
<keyword evidence="2 3" id="KW-0067">ATP-binding</keyword>
<evidence type="ECO:0000313" key="8">
    <source>
        <dbReference type="Proteomes" id="UP000264541"/>
    </source>
</evidence>
<evidence type="ECO:0000256" key="2">
    <source>
        <dbReference type="ARBA" id="ARBA00022840"/>
    </source>
</evidence>
<accession>A0A372LQ56</accession>
<keyword evidence="1 3" id="KW-0547">Nucleotide-binding</keyword>
<keyword evidence="7" id="KW-0132">Cell division</keyword>
<comment type="caution">
    <text evidence="7">The sequence shown here is derived from an EMBL/GenBank/DDBJ whole genome shotgun (WGS) entry which is preliminary data.</text>
</comment>
<sequence length="481" mass="55511">MVYHTTMNGIKIINYLQILYFHSSYSYSFIVQLYLRYIKRGRGGLLFSLVTTGSMLGVLGFSYYKKTNFNNDNDKILKIAENCGLYTKTEKMKLYRRNYNKKGNYTEYVYKIPLGMELEDFKSKIGKFKDGLNNRSVRMIKLKDFKGLTFDSTILKQLEDIIYSRIQLSKEIEMEYDGMLKIRVYEEGLKSEYRFKEEMFKELKKWEVPLGVSLQRVIKIDFDVASHVLIGGATDMGKSNVLNLITTVLLHNNPNDVEFTLIDLKGGLEFSKYEHIKQVKNFATNADQAKEALENVKADMTNTFEFLRSKGFKNVKQAKIKKRHFVIIDEAAELASDGETDKELKKVKIECENLIKDIARRGRASGLKLLYCTQYPTVETVSSQVKRNLIARVCLPVDTATASSVVLDEGGAEKLPLIQGRAIFKRHRKTEMQCYYMDDEIIDKVITPHITFNPRSEESSVSHNFEKKSTSRKYTTIIEKA</sequence>
<dbReference type="PANTHER" id="PTHR22683">
    <property type="entry name" value="SPORULATION PROTEIN RELATED"/>
    <property type="match status" value="1"/>
</dbReference>
<evidence type="ECO:0000256" key="5">
    <source>
        <dbReference type="SAM" id="Phobius"/>
    </source>
</evidence>
<keyword evidence="5" id="KW-0472">Membrane</keyword>
<keyword evidence="8" id="KW-1185">Reference proteome</keyword>
<feature type="domain" description="FtsK" evidence="6">
    <location>
        <begin position="215"/>
        <end position="404"/>
    </location>
</feature>
<dbReference type="Proteomes" id="UP000264541">
    <property type="component" value="Unassembled WGS sequence"/>
</dbReference>
<dbReference type="Pfam" id="PF01580">
    <property type="entry name" value="FtsK_SpoIIIE"/>
    <property type="match status" value="1"/>
</dbReference>
<evidence type="ECO:0000313" key="7">
    <source>
        <dbReference type="EMBL" id="RFU70353.1"/>
    </source>
</evidence>
<dbReference type="PROSITE" id="PS50901">
    <property type="entry name" value="FTSK"/>
    <property type="match status" value="1"/>
</dbReference>
<reference evidence="7 8" key="1">
    <citation type="submission" date="2018-08" db="EMBL/GenBank/DDBJ databases">
        <title>Bacillus chawlae sp. nov., Bacillus glennii sp. nov., and Bacillus saganii sp. nov. Isolated from the Vehicle Assembly Building at Kennedy Space Center where the Viking Spacecraft were Assembled.</title>
        <authorList>
            <person name="Seuylemezian A."/>
            <person name="Vaishampayan P."/>
        </authorList>
    </citation>
    <scope>NUCLEOTIDE SEQUENCE [LARGE SCALE GENOMIC DNA]</scope>
    <source>
        <strain evidence="7 8">V47-23a</strain>
    </source>
</reference>
<dbReference type="InterPro" id="IPR050206">
    <property type="entry name" value="FtsK/SpoIIIE/SftA"/>
</dbReference>
<evidence type="ECO:0000256" key="3">
    <source>
        <dbReference type="PROSITE-ProRule" id="PRU00289"/>
    </source>
</evidence>
<dbReference type="InterPro" id="IPR002543">
    <property type="entry name" value="FtsK_dom"/>
</dbReference>
<keyword evidence="5" id="KW-1133">Transmembrane helix</keyword>
<keyword evidence="4" id="KW-0175">Coiled coil</keyword>
<dbReference type="PANTHER" id="PTHR22683:SF1">
    <property type="entry name" value="TYPE VII SECRETION SYSTEM PROTEIN ESSC"/>
    <property type="match status" value="1"/>
</dbReference>
<dbReference type="EMBL" id="QVTE01000016">
    <property type="protein sequence ID" value="RFU70353.1"/>
    <property type="molecule type" value="Genomic_DNA"/>
</dbReference>
<protein>
    <submittedName>
        <fullName evidence="7">Cell division protein FtsK</fullName>
    </submittedName>
</protein>
<keyword evidence="5" id="KW-0812">Transmembrane</keyword>
<dbReference type="GO" id="GO:0051301">
    <property type="term" value="P:cell division"/>
    <property type="evidence" value="ECO:0007669"/>
    <property type="project" value="UniProtKB-KW"/>
</dbReference>
<feature type="coiled-coil region" evidence="4">
    <location>
        <begin position="279"/>
        <end position="310"/>
    </location>
</feature>
<evidence type="ECO:0000256" key="4">
    <source>
        <dbReference type="SAM" id="Coils"/>
    </source>
</evidence>
<dbReference type="InterPro" id="IPR027417">
    <property type="entry name" value="P-loop_NTPase"/>
</dbReference>
<evidence type="ECO:0000256" key="1">
    <source>
        <dbReference type="ARBA" id="ARBA00022741"/>
    </source>
</evidence>
<feature type="binding site" evidence="3">
    <location>
        <begin position="232"/>
        <end position="239"/>
    </location>
    <ligand>
        <name>ATP</name>
        <dbReference type="ChEBI" id="CHEBI:30616"/>
    </ligand>
</feature>
<dbReference type="SUPFAM" id="SSF52540">
    <property type="entry name" value="P-loop containing nucleoside triphosphate hydrolases"/>
    <property type="match status" value="1"/>
</dbReference>
<feature type="transmembrane region" description="Helical" evidence="5">
    <location>
        <begin position="12"/>
        <end position="35"/>
    </location>
</feature>
<name>A0A372LQ56_9BACI</name>
<proteinExistence type="predicted"/>
<gene>
    <name evidence="7" type="ORF">D0469_07060</name>
</gene>
<evidence type="ECO:0000259" key="6">
    <source>
        <dbReference type="PROSITE" id="PS50901"/>
    </source>
</evidence>
<feature type="transmembrane region" description="Helical" evidence="5">
    <location>
        <begin position="44"/>
        <end position="64"/>
    </location>
</feature>
<dbReference type="Gene3D" id="3.40.50.300">
    <property type="entry name" value="P-loop containing nucleotide triphosphate hydrolases"/>
    <property type="match status" value="1"/>
</dbReference>
<organism evidence="7 8">
    <name type="scientific">Peribacillus saganii</name>
    <dbReference type="NCBI Taxonomy" id="2303992"/>
    <lineage>
        <taxon>Bacteria</taxon>
        <taxon>Bacillati</taxon>
        <taxon>Bacillota</taxon>
        <taxon>Bacilli</taxon>
        <taxon>Bacillales</taxon>
        <taxon>Bacillaceae</taxon>
        <taxon>Peribacillus</taxon>
    </lineage>
</organism>